<evidence type="ECO:0000313" key="1">
    <source>
        <dbReference type="EMBL" id="CAB4126529.1"/>
    </source>
</evidence>
<dbReference type="EMBL" id="LR796209">
    <property type="protein sequence ID" value="CAB4126529.1"/>
    <property type="molecule type" value="Genomic_DNA"/>
</dbReference>
<proteinExistence type="predicted"/>
<name>A0A6J5L3C2_9CAUD</name>
<reference evidence="1" key="1">
    <citation type="submission" date="2020-04" db="EMBL/GenBank/DDBJ databases">
        <authorList>
            <person name="Chiriac C."/>
            <person name="Salcher M."/>
            <person name="Ghai R."/>
            <person name="Kavagutti S V."/>
        </authorList>
    </citation>
    <scope>NUCLEOTIDE SEQUENCE</scope>
</reference>
<gene>
    <name evidence="1" type="ORF">UFOVP75_2</name>
</gene>
<sequence>MTTVLDTLTPATRALFVSLVADAPDWNGEPLLNISKEQRGNLSDLKMRGLVRTVIDDSGFKPCQFVQFTAQGRTQAIAASLKGADYFNDDSCNRCVD</sequence>
<protein>
    <submittedName>
        <fullName evidence="1">Uncharacterized protein</fullName>
    </submittedName>
</protein>
<organism evidence="1">
    <name type="scientific">uncultured Caudovirales phage</name>
    <dbReference type="NCBI Taxonomy" id="2100421"/>
    <lineage>
        <taxon>Viruses</taxon>
        <taxon>Duplodnaviria</taxon>
        <taxon>Heunggongvirae</taxon>
        <taxon>Uroviricota</taxon>
        <taxon>Caudoviricetes</taxon>
        <taxon>Peduoviridae</taxon>
        <taxon>Maltschvirus</taxon>
        <taxon>Maltschvirus maltsch</taxon>
    </lineage>
</organism>
<accession>A0A6J5L3C2</accession>